<name>A0A8T1G8Y2_9STRA</name>
<evidence type="ECO:0000256" key="3">
    <source>
        <dbReference type="RuleBase" id="RU362119"/>
    </source>
</evidence>
<dbReference type="Proteomes" id="UP000736787">
    <property type="component" value="Unassembled WGS sequence"/>
</dbReference>
<dbReference type="InterPro" id="IPR036907">
    <property type="entry name" value="5'-Nucleotdase_C_sf"/>
</dbReference>
<feature type="domain" description="Calcineurin-like phosphoesterase" evidence="5">
    <location>
        <begin position="122"/>
        <end position="299"/>
    </location>
</feature>
<reference evidence="8" key="1">
    <citation type="submission" date="2018-10" db="EMBL/GenBank/DDBJ databases">
        <title>Effector identification in a new, highly contiguous assembly of the strawberry crown rot pathogen Phytophthora cactorum.</title>
        <authorList>
            <person name="Armitage A.D."/>
            <person name="Nellist C.F."/>
            <person name="Bates H."/>
            <person name="Vickerstaff R.J."/>
            <person name="Harrison R.J."/>
        </authorList>
    </citation>
    <scope>NUCLEOTIDE SEQUENCE</scope>
    <source>
        <strain evidence="7">4040</strain>
        <strain evidence="8">P415</strain>
    </source>
</reference>
<evidence type="ECO:0000256" key="2">
    <source>
        <dbReference type="ARBA" id="ARBA00022729"/>
    </source>
</evidence>
<dbReference type="GO" id="GO:0009166">
    <property type="term" value="P:nucleotide catabolic process"/>
    <property type="evidence" value="ECO:0007669"/>
    <property type="project" value="InterPro"/>
</dbReference>
<evidence type="ECO:0000313" key="8">
    <source>
        <dbReference type="EMBL" id="KAG2988636.1"/>
    </source>
</evidence>
<dbReference type="Pfam" id="PF00149">
    <property type="entry name" value="Metallophos"/>
    <property type="match status" value="1"/>
</dbReference>
<sequence length="585" mass="63846">MLETYGYDDLHSEAPSSTSVTRTLSHKPSCRIGFKCPQISPQFTPPYVCLSTGSGHTDSVHTRTMQLWGSLVFLLGAISTGGAQARTLTANFDLLSYNDVYEMLQDTVEGIKLGGPSRVVPIAKTMRESNPNSLVLFAGDTVSPSLWSTQFNGQHMVKAHNAIGLDFASLGNHEFDFGLENFMNVTLASNFPWLNANCYEIANRKLLRGTVPHAIKNLTDPTNGHITIGLFGVMYDMQDTSKGLYWEDPIQAAREQVAALKAQNVDFIIAMTHQDLADDNRLSKEVAGIDLIIGGHDHTSMLQSNYGTPYLKADFDFRSIWKSHVEYYAADASNDRKSLMTHQAIPIVESMPTDNTLDAVIATYQAQMDALEEQVIGSLCEDLDLTQGVVRTKDCKIGHLFADAGRQYYGDGSADIAVMNGGGIRGDKVVAAGNLSLGEVLSWSPFGNTLMTVQTNGASLKLYLNREMVGNCGDNVIQQNGFFVHPSGFNYTYTCTGNGAGTVSSLTWLNHPTNAGDIKDTDEFVMALSNYLYTTEFAVIEGVNATVKINEAEAERVDSALEAYVTKLNNGTVCLPNELRSFVSF</sequence>
<feature type="domain" description="5'-Nucleotidase C-terminal" evidence="6">
    <location>
        <begin position="384"/>
        <end position="533"/>
    </location>
</feature>
<dbReference type="SUPFAM" id="SSF55816">
    <property type="entry name" value="5'-nucleotidase (syn. UDP-sugar hydrolase), C-terminal domain"/>
    <property type="match status" value="1"/>
</dbReference>
<gene>
    <name evidence="7" type="ORF">PC117_g8279</name>
    <name evidence="8" type="ORF">PC118_g6595</name>
</gene>
<keyword evidence="3" id="KW-0378">Hydrolase</keyword>
<dbReference type="InterPro" id="IPR004843">
    <property type="entry name" value="Calcineurin-like_PHP"/>
</dbReference>
<evidence type="ECO:0000313" key="9">
    <source>
        <dbReference type="Proteomes" id="UP000697107"/>
    </source>
</evidence>
<evidence type="ECO:0008006" key="10">
    <source>
        <dbReference type="Google" id="ProtNLM"/>
    </source>
</evidence>
<dbReference type="GO" id="GO:0016787">
    <property type="term" value="F:hydrolase activity"/>
    <property type="evidence" value="ECO:0007669"/>
    <property type="project" value="UniProtKB-KW"/>
</dbReference>
<protein>
    <recommendedName>
        <fullName evidence="10">Metallo-dependent phosphatase-like</fullName>
    </recommendedName>
</protein>
<keyword evidence="2" id="KW-0732">Signal</keyword>
<evidence type="ECO:0000256" key="1">
    <source>
        <dbReference type="ARBA" id="ARBA00006654"/>
    </source>
</evidence>
<dbReference type="EMBL" id="RCMK01000177">
    <property type="protein sequence ID" value="KAG2945628.1"/>
    <property type="molecule type" value="Genomic_DNA"/>
</dbReference>
<feature type="region of interest" description="Disordered" evidence="4">
    <location>
        <begin position="1"/>
        <end position="23"/>
    </location>
</feature>
<proteinExistence type="inferred from homology"/>
<feature type="compositionally biased region" description="Polar residues" evidence="4">
    <location>
        <begin position="14"/>
        <end position="23"/>
    </location>
</feature>
<dbReference type="PRINTS" id="PR01607">
    <property type="entry name" value="APYRASEFAMLY"/>
</dbReference>
<dbReference type="PANTHER" id="PTHR11575:SF48">
    <property type="entry name" value="5'-NUCLEOTIDASE"/>
    <property type="match status" value="1"/>
</dbReference>
<dbReference type="InterPro" id="IPR008334">
    <property type="entry name" value="5'-Nucleotdase_C"/>
</dbReference>
<keyword evidence="3" id="KW-0547">Nucleotide-binding</keyword>
<dbReference type="Pfam" id="PF02872">
    <property type="entry name" value="5_nucleotid_C"/>
    <property type="match status" value="1"/>
</dbReference>
<dbReference type="InterPro" id="IPR006179">
    <property type="entry name" value="5_nucleotidase/apyrase"/>
</dbReference>
<comment type="caution">
    <text evidence="8">The sequence shown here is derived from an EMBL/GenBank/DDBJ whole genome shotgun (WGS) entry which is preliminary data.</text>
</comment>
<dbReference type="Gene3D" id="3.60.21.10">
    <property type="match status" value="1"/>
</dbReference>
<dbReference type="AlphaFoldDB" id="A0A8T1G8Y2"/>
<comment type="similarity">
    <text evidence="1 3">Belongs to the 5'-nucleotidase family.</text>
</comment>
<evidence type="ECO:0000259" key="5">
    <source>
        <dbReference type="Pfam" id="PF00149"/>
    </source>
</evidence>
<dbReference type="EMBL" id="RCML01000149">
    <property type="protein sequence ID" value="KAG2988636.1"/>
    <property type="molecule type" value="Genomic_DNA"/>
</dbReference>
<dbReference type="VEuPathDB" id="FungiDB:PC110_g18960"/>
<evidence type="ECO:0000259" key="6">
    <source>
        <dbReference type="Pfam" id="PF02872"/>
    </source>
</evidence>
<organism evidence="8 9">
    <name type="scientific">Phytophthora cactorum</name>
    <dbReference type="NCBI Taxonomy" id="29920"/>
    <lineage>
        <taxon>Eukaryota</taxon>
        <taxon>Sar</taxon>
        <taxon>Stramenopiles</taxon>
        <taxon>Oomycota</taxon>
        <taxon>Peronosporomycetes</taxon>
        <taxon>Peronosporales</taxon>
        <taxon>Peronosporaceae</taxon>
        <taxon>Phytophthora</taxon>
    </lineage>
</organism>
<dbReference type="SUPFAM" id="SSF56300">
    <property type="entry name" value="Metallo-dependent phosphatases"/>
    <property type="match status" value="1"/>
</dbReference>
<accession>A0A8T1G8Y2</accession>
<evidence type="ECO:0000256" key="4">
    <source>
        <dbReference type="SAM" id="MobiDB-lite"/>
    </source>
</evidence>
<dbReference type="Gene3D" id="3.90.780.10">
    <property type="entry name" value="5'-Nucleotidase, C-terminal domain"/>
    <property type="match status" value="1"/>
</dbReference>
<dbReference type="Proteomes" id="UP000697107">
    <property type="component" value="Unassembled WGS sequence"/>
</dbReference>
<dbReference type="PANTHER" id="PTHR11575">
    <property type="entry name" value="5'-NUCLEOTIDASE-RELATED"/>
    <property type="match status" value="1"/>
</dbReference>
<evidence type="ECO:0000313" key="7">
    <source>
        <dbReference type="EMBL" id="KAG2945628.1"/>
    </source>
</evidence>
<dbReference type="InterPro" id="IPR029052">
    <property type="entry name" value="Metallo-depent_PP-like"/>
</dbReference>
<dbReference type="GO" id="GO:0000166">
    <property type="term" value="F:nucleotide binding"/>
    <property type="evidence" value="ECO:0007669"/>
    <property type="project" value="UniProtKB-KW"/>
</dbReference>